<dbReference type="GO" id="GO:0016747">
    <property type="term" value="F:acyltransferase activity, transferring groups other than amino-acyl groups"/>
    <property type="evidence" value="ECO:0007669"/>
    <property type="project" value="InterPro"/>
</dbReference>
<comment type="caution">
    <text evidence="2">The sequence shown here is derived from an EMBL/GenBank/DDBJ whole genome shotgun (WGS) entry which is preliminary data.</text>
</comment>
<proteinExistence type="predicted"/>
<protein>
    <submittedName>
        <fullName evidence="2">Acetyltransferase (GNAT) domain-containing protein</fullName>
    </submittedName>
</protein>
<evidence type="ECO:0000313" key="2">
    <source>
        <dbReference type="EMBL" id="PZW22431.1"/>
    </source>
</evidence>
<name>A0A326TYU8_THEHA</name>
<keyword evidence="2" id="KW-0808">Transferase</keyword>
<dbReference type="SUPFAM" id="SSF55729">
    <property type="entry name" value="Acyl-CoA N-acyltransferases (Nat)"/>
    <property type="match status" value="1"/>
</dbReference>
<dbReference type="InterPro" id="IPR016181">
    <property type="entry name" value="Acyl_CoA_acyltransferase"/>
</dbReference>
<feature type="domain" description="N-acetyltransferase" evidence="1">
    <location>
        <begin position="126"/>
        <end position="260"/>
    </location>
</feature>
<organism evidence="2 3">
    <name type="scientific">Thermosporothrix hazakensis</name>
    <dbReference type="NCBI Taxonomy" id="644383"/>
    <lineage>
        <taxon>Bacteria</taxon>
        <taxon>Bacillati</taxon>
        <taxon>Chloroflexota</taxon>
        <taxon>Ktedonobacteria</taxon>
        <taxon>Ktedonobacterales</taxon>
        <taxon>Thermosporotrichaceae</taxon>
        <taxon>Thermosporothrix</taxon>
    </lineage>
</organism>
<dbReference type="PROSITE" id="PS51186">
    <property type="entry name" value="GNAT"/>
    <property type="match status" value="1"/>
</dbReference>
<dbReference type="InterPro" id="IPR000182">
    <property type="entry name" value="GNAT_dom"/>
</dbReference>
<accession>A0A326TYU8</accession>
<dbReference type="Gene3D" id="3.40.630.30">
    <property type="match status" value="1"/>
</dbReference>
<evidence type="ECO:0000313" key="3">
    <source>
        <dbReference type="Proteomes" id="UP000248806"/>
    </source>
</evidence>
<dbReference type="EMBL" id="QKUF01000033">
    <property type="protein sequence ID" value="PZW22431.1"/>
    <property type="molecule type" value="Genomic_DNA"/>
</dbReference>
<evidence type="ECO:0000259" key="1">
    <source>
        <dbReference type="PROSITE" id="PS51186"/>
    </source>
</evidence>
<sequence>MNLLSLMDENLVVHQSYLQALHPAMLVRRDPQLLLVDSGLDCDTLNYVSLARLDAEEAPLRIENTIEHFRHVGRRFSWWLGPQDRPAELPELLEAAGLTNTETETAMAVDLRVLPALQLPEGLKIERVRSMSQLEDFARVLASLWMPPDEQLIAFYRLTAHELLKNDCPLRLYVGYWQREPVSTAELCLAGEGVGLYNVATLEAYRGRGFGSALTLYPLLEGRAAGHRFGVLQAAEDGFHIYQRLGFHALGIYREYQPPR</sequence>
<dbReference type="Proteomes" id="UP000248806">
    <property type="component" value="Unassembled WGS sequence"/>
</dbReference>
<gene>
    <name evidence="2" type="ORF">EI42_05453</name>
</gene>
<reference evidence="2 3" key="1">
    <citation type="submission" date="2018-06" db="EMBL/GenBank/DDBJ databases">
        <title>Genomic Encyclopedia of Archaeal and Bacterial Type Strains, Phase II (KMG-II): from individual species to whole genera.</title>
        <authorList>
            <person name="Goeker M."/>
        </authorList>
    </citation>
    <scope>NUCLEOTIDE SEQUENCE [LARGE SCALE GENOMIC DNA]</scope>
    <source>
        <strain evidence="2 3">ATCC BAA-1881</strain>
    </source>
</reference>
<keyword evidence="3" id="KW-1185">Reference proteome</keyword>
<dbReference type="AlphaFoldDB" id="A0A326TYU8"/>